<dbReference type="PANTHER" id="PTHR11127:SF2">
    <property type="entry name" value="LARGE RIBOSOMAL SUBUNIT PROTEIN EL14"/>
    <property type="match status" value="1"/>
</dbReference>
<dbReference type="InterPro" id="IPR002784">
    <property type="entry name" value="Ribosomal_eL14_dom"/>
</dbReference>
<gene>
    <name evidence="5" type="ORF">SOMG_03397</name>
</gene>
<organism evidence="5 6">
    <name type="scientific">Schizosaccharomyces osmophilus</name>
    <dbReference type="NCBI Taxonomy" id="2545709"/>
    <lineage>
        <taxon>Eukaryota</taxon>
        <taxon>Fungi</taxon>
        <taxon>Dikarya</taxon>
        <taxon>Ascomycota</taxon>
        <taxon>Taphrinomycotina</taxon>
        <taxon>Schizosaccharomycetes</taxon>
        <taxon>Schizosaccharomycetales</taxon>
        <taxon>Schizosaccharomycetaceae</taxon>
        <taxon>Schizosaccharomyces</taxon>
    </lineage>
</organism>
<keyword evidence="2 5" id="KW-0689">Ribosomal protein</keyword>
<evidence type="ECO:0000256" key="1">
    <source>
        <dbReference type="ARBA" id="ARBA00006592"/>
    </source>
</evidence>
<keyword evidence="6" id="KW-1185">Reference proteome</keyword>
<dbReference type="GO" id="GO:0003735">
    <property type="term" value="F:structural constituent of ribosome"/>
    <property type="evidence" value="ECO:0007669"/>
    <property type="project" value="InterPro"/>
</dbReference>
<evidence type="ECO:0000256" key="2">
    <source>
        <dbReference type="ARBA" id="ARBA00022980"/>
    </source>
</evidence>
<dbReference type="Pfam" id="PF01929">
    <property type="entry name" value="Ribosomal_L14e"/>
    <property type="match status" value="1"/>
</dbReference>
<dbReference type="Proteomes" id="UP001212411">
    <property type="component" value="Chromosome 2"/>
</dbReference>
<dbReference type="Gene3D" id="2.30.30.30">
    <property type="match status" value="1"/>
</dbReference>
<dbReference type="InterPro" id="IPR039660">
    <property type="entry name" value="Ribosomal_eL14"/>
</dbReference>
<evidence type="ECO:0000313" key="6">
    <source>
        <dbReference type="Proteomes" id="UP001212411"/>
    </source>
</evidence>
<dbReference type="GO" id="GO:0003723">
    <property type="term" value="F:RNA binding"/>
    <property type="evidence" value="ECO:0007669"/>
    <property type="project" value="InterPro"/>
</dbReference>
<dbReference type="SUPFAM" id="SSF50104">
    <property type="entry name" value="Translation proteins SH3-like domain"/>
    <property type="match status" value="1"/>
</dbReference>
<proteinExistence type="inferred from homology"/>
<name>A0AAF0AWS6_9SCHI</name>
<protein>
    <submittedName>
        <fullName evidence="5">60S ribosomal protein L14</fullName>
    </submittedName>
</protein>
<reference evidence="5 6" key="1">
    <citation type="journal article" date="2023" name="G3 (Bethesda)">
        <title>A high-quality reference genome for the fission yeast Schizosaccharomyces osmophilus.</title>
        <authorList>
            <person name="Jia G.S."/>
            <person name="Zhang W.C."/>
            <person name="Liang Y."/>
            <person name="Liu X.H."/>
            <person name="Rhind N."/>
            <person name="Pidoux A."/>
            <person name="Brysch-Herzberg M."/>
            <person name="Du L.L."/>
        </authorList>
    </citation>
    <scope>NUCLEOTIDE SEQUENCE [LARGE SCALE GENOMIC DNA]</scope>
    <source>
        <strain evidence="5 6">CBS 15793</strain>
    </source>
</reference>
<dbReference type="Gene3D" id="6.10.250.2270">
    <property type="match status" value="1"/>
</dbReference>
<dbReference type="InterPro" id="IPR008991">
    <property type="entry name" value="Translation_prot_SH3-like_sf"/>
</dbReference>
<dbReference type="GeneID" id="80876876"/>
<comment type="similarity">
    <text evidence="1">Belongs to the eukaryotic ribosomal protein eL14 family.</text>
</comment>
<dbReference type="InterPro" id="IPR014722">
    <property type="entry name" value="Rib_uL2_dom2"/>
</dbReference>
<dbReference type="AlphaFoldDB" id="A0AAF0AWS6"/>
<accession>A0AAF0AWS6</accession>
<dbReference type="GO" id="GO:0042273">
    <property type="term" value="P:ribosomal large subunit biogenesis"/>
    <property type="evidence" value="ECO:0007669"/>
    <property type="project" value="TreeGrafter"/>
</dbReference>
<dbReference type="RefSeq" id="XP_056038285.1">
    <property type="nucleotide sequence ID" value="XM_056182187.1"/>
</dbReference>
<keyword evidence="3" id="KW-0687">Ribonucleoprotein</keyword>
<evidence type="ECO:0000256" key="3">
    <source>
        <dbReference type="ARBA" id="ARBA00023274"/>
    </source>
</evidence>
<dbReference type="PANTHER" id="PTHR11127">
    <property type="entry name" value="60S RIBOSOMAL PROTEIN L14"/>
    <property type="match status" value="1"/>
</dbReference>
<dbReference type="GO" id="GO:0006412">
    <property type="term" value="P:translation"/>
    <property type="evidence" value="ECO:0007669"/>
    <property type="project" value="InterPro"/>
</dbReference>
<evidence type="ECO:0000259" key="4">
    <source>
        <dbReference type="Pfam" id="PF01929"/>
    </source>
</evidence>
<dbReference type="EMBL" id="CP115612">
    <property type="protein sequence ID" value="WBW74042.1"/>
    <property type="molecule type" value="Genomic_DNA"/>
</dbReference>
<dbReference type="CDD" id="cd23702">
    <property type="entry name" value="eL14"/>
    <property type="match status" value="1"/>
</dbReference>
<feature type="domain" description="Large ribosomal subunit protein eL14" evidence="4">
    <location>
        <begin position="47"/>
        <end position="121"/>
    </location>
</feature>
<evidence type="ECO:0000313" key="5">
    <source>
        <dbReference type="EMBL" id="WBW74042.1"/>
    </source>
</evidence>
<dbReference type="KEGG" id="som:SOMG_03397"/>
<sequence>MNGFERFVQVGRVILLKNGPQKGTVAAIIDIVDNKRVIVDCASQEFPRQIVRLGQVTLTSIVMDIPRGATTGIVAKKWQAQNISDKWTATAWAKKLQTVKTRSQLGDFERFAVLRYKKQRRNQVERALVSA</sequence>
<dbReference type="GO" id="GO:0022625">
    <property type="term" value="C:cytosolic large ribosomal subunit"/>
    <property type="evidence" value="ECO:0007669"/>
    <property type="project" value="TreeGrafter"/>
</dbReference>